<evidence type="ECO:0000256" key="2">
    <source>
        <dbReference type="SAM" id="SignalP"/>
    </source>
</evidence>
<dbReference type="SUPFAM" id="SSF50998">
    <property type="entry name" value="Quinoprotein alcohol dehydrogenase-like"/>
    <property type="match status" value="1"/>
</dbReference>
<evidence type="ECO:0000313" key="5">
    <source>
        <dbReference type="Proteomes" id="UP000464178"/>
    </source>
</evidence>
<dbReference type="InterPro" id="IPR015943">
    <property type="entry name" value="WD40/YVTN_repeat-like_dom_sf"/>
</dbReference>
<organism evidence="4 5">
    <name type="scientific">Gemmata massiliana</name>
    <dbReference type="NCBI Taxonomy" id="1210884"/>
    <lineage>
        <taxon>Bacteria</taxon>
        <taxon>Pseudomonadati</taxon>
        <taxon>Planctomycetota</taxon>
        <taxon>Planctomycetia</taxon>
        <taxon>Gemmatales</taxon>
        <taxon>Gemmataceae</taxon>
        <taxon>Gemmata</taxon>
    </lineage>
</organism>
<dbReference type="PROSITE" id="PS50297">
    <property type="entry name" value="ANK_REP_REGION"/>
    <property type="match status" value="1"/>
</dbReference>
<dbReference type="Proteomes" id="UP000464178">
    <property type="component" value="Chromosome"/>
</dbReference>
<dbReference type="InterPro" id="IPR011047">
    <property type="entry name" value="Quinoprotein_ADH-like_sf"/>
</dbReference>
<dbReference type="SMART" id="SM00564">
    <property type="entry name" value="PQQ"/>
    <property type="match status" value="4"/>
</dbReference>
<dbReference type="PROSITE" id="PS50088">
    <property type="entry name" value="ANK_REPEAT"/>
    <property type="match status" value="2"/>
</dbReference>
<feature type="signal peptide" evidence="2">
    <location>
        <begin position="1"/>
        <end position="21"/>
    </location>
</feature>
<dbReference type="InterPro" id="IPR002110">
    <property type="entry name" value="Ankyrin_rpt"/>
</dbReference>
<keyword evidence="1" id="KW-0040">ANK repeat</keyword>
<accession>A0A6P2DAD7</accession>
<dbReference type="InterPro" id="IPR018391">
    <property type="entry name" value="PQQ_b-propeller_rpt"/>
</dbReference>
<dbReference type="Gene3D" id="2.40.10.480">
    <property type="match status" value="1"/>
</dbReference>
<dbReference type="Gene3D" id="2.130.10.10">
    <property type="entry name" value="YVTN repeat-like/Quinoprotein amine dehydrogenase"/>
    <property type="match status" value="1"/>
</dbReference>
<protein>
    <recommendedName>
        <fullName evidence="3">Pyrrolo-quinoline quinone repeat domain-containing protein</fullName>
    </recommendedName>
</protein>
<evidence type="ECO:0000259" key="3">
    <source>
        <dbReference type="Pfam" id="PF13360"/>
    </source>
</evidence>
<proteinExistence type="predicted"/>
<reference evidence="4 5" key="1">
    <citation type="submission" date="2019-05" db="EMBL/GenBank/DDBJ databases">
        <authorList>
            <consortium name="Science for Life Laboratories"/>
        </authorList>
    </citation>
    <scope>NUCLEOTIDE SEQUENCE [LARGE SCALE GENOMIC DNA]</scope>
    <source>
        <strain evidence="4">Soil9</strain>
    </source>
</reference>
<dbReference type="SUPFAM" id="SSF48403">
    <property type="entry name" value="Ankyrin repeat"/>
    <property type="match status" value="1"/>
</dbReference>
<evidence type="ECO:0000313" key="4">
    <source>
        <dbReference type="EMBL" id="VTR96480.1"/>
    </source>
</evidence>
<keyword evidence="5" id="KW-1185">Reference proteome</keyword>
<dbReference type="InterPro" id="IPR002372">
    <property type="entry name" value="PQQ_rpt_dom"/>
</dbReference>
<name>A0A6P2DAD7_9BACT</name>
<sequence>MRWCYFLSFVFALILTSTAPAADPKVEAREALWAAVRAGDEKAIVAAIEKGADVNSKNEYGITALWIATSKGKTEIIELLLARGADPSARDGIWYQTPLSQSLTKPENVKALLKAGAKDVDAAVISAAGRGNLPVLRALLDGTKVSQDALDAALFSTGESQKDVRDALAKAGAKALPVAEQKDRDAWQQFAGSYESEYGGVMKVEIKDTGLVTVSGFSRVAYKPTGPGAFVPLGVEESSLVFERKGDKVTRVVSKRFTAEAVYFPQGSKPVPKEPVAPKEIAGGKAVTPANWPQFRGLDSTGVADGQDPPLTWDAKAGTNILWKTPIPGLGHSCPVIWGDRVFLTSAVGGNTELKTGNYGDPNSVKDDSKLAFQVVCLDRLTGKILWTKTAFEGMPKIKRHLKGSHANCTAATDGRRVVACFGSEGLYCYDFDGKLLWKRDLGTLDSSFALEQQYEWGFAASPIIHEDRVILQCDLSRDSFIAAYSLADGSRLWSTTRDEIPSWSSPAVWRNAKRVEIVTNASQYARGYDPATGKELWRLDKKSEATVPTPVLTPELAFVVSGNRPIQPVFAIKPGATGDISLKADESTNTHVAWGKLRGGPYMPTPIVYQKHLYTIGNAGMVTCYEAATGKELYKERVGGTSYTASPVAADGRLYFTSEQGEVRVVKAGLEFELLAVNKMGDVCMATPAICGGALFIRTKDALVAVARK</sequence>
<feature type="repeat" description="ANK" evidence="1">
    <location>
        <begin position="60"/>
        <end position="92"/>
    </location>
</feature>
<dbReference type="AlphaFoldDB" id="A0A6P2DAD7"/>
<dbReference type="KEGG" id="gms:SOIL9_12340"/>
<dbReference type="InterPro" id="IPR036770">
    <property type="entry name" value="Ankyrin_rpt-contain_sf"/>
</dbReference>
<dbReference type="SMART" id="SM00248">
    <property type="entry name" value="ANK"/>
    <property type="match status" value="3"/>
</dbReference>
<gene>
    <name evidence="4" type="ORF">SOIL9_12340</name>
</gene>
<feature type="repeat" description="ANK" evidence="1">
    <location>
        <begin position="27"/>
        <end position="59"/>
    </location>
</feature>
<feature type="chain" id="PRO_5026756587" description="Pyrrolo-quinoline quinone repeat domain-containing protein" evidence="2">
    <location>
        <begin position="22"/>
        <end position="710"/>
    </location>
</feature>
<evidence type="ECO:0000256" key="1">
    <source>
        <dbReference type="PROSITE-ProRule" id="PRU00023"/>
    </source>
</evidence>
<dbReference type="Pfam" id="PF12796">
    <property type="entry name" value="Ank_2"/>
    <property type="match status" value="1"/>
</dbReference>
<dbReference type="RefSeq" id="WP_162670761.1">
    <property type="nucleotide sequence ID" value="NZ_LR593886.1"/>
</dbReference>
<dbReference type="PANTHER" id="PTHR34512">
    <property type="entry name" value="CELL SURFACE PROTEIN"/>
    <property type="match status" value="1"/>
</dbReference>
<dbReference type="Pfam" id="PF13360">
    <property type="entry name" value="PQQ_2"/>
    <property type="match status" value="1"/>
</dbReference>
<feature type="domain" description="Pyrrolo-quinoline quinone repeat" evidence="3">
    <location>
        <begin position="374"/>
        <end position="541"/>
    </location>
</feature>
<dbReference type="PANTHER" id="PTHR34512:SF30">
    <property type="entry name" value="OUTER MEMBRANE PROTEIN ASSEMBLY FACTOR BAMB"/>
    <property type="match status" value="1"/>
</dbReference>
<keyword evidence="2" id="KW-0732">Signal</keyword>
<dbReference type="EMBL" id="LR593886">
    <property type="protein sequence ID" value="VTR96480.1"/>
    <property type="molecule type" value="Genomic_DNA"/>
</dbReference>
<dbReference type="Gene3D" id="1.25.40.20">
    <property type="entry name" value="Ankyrin repeat-containing domain"/>
    <property type="match status" value="1"/>
</dbReference>